<keyword evidence="4" id="KW-1185">Reference proteome</keyword>
<dbReference type="SMART" id="SM00028">
    <property type="entry name" value="TPR"/>
    <property type="match status" value="7"/>
</dbReference>
<dbReference type="Pfam" id="PF14559">
    <property type="entry name" value="TPR_19"/>
    <property type="match status" value="1"/>
</dbReference>
<dbReference type="InterPro" id="IPR027417">
    <property type="entry name" value="P-loop_NTPase"/>
</dbReference>
<dbReference type="SUPFAM" id="SSF48452">
    <property type="entry name" value="TPR-like"/>
    <property type="match status" value="3"/>
</dbReference>
<dbReference type="GO" id="GO:0008476">
    <property type="term" value="F:protein-tyrosine sulfotransferase activity"/>
    <property type="evidence" value="ECO:0007669"/>
    <property type="project" value="InterPro"/>
</dbReference>
<dbReference type="SUPFAM" id="SSF52540">
    <property type="entry name" value="P-loop containing nucleoside triphosphate hydrolases"/>
    <property type="match status" value="1"/>
</dbReference>
<dbReference type="Pfam" id="PF13432">
    <property type="entry name" value="TPR_16"/>
    <property type="match status" value="3"/>
</dbReference>
<organism evidence="3 4">
    <name type="scientific">Phaeovibrio sulfidiphilus</name>
    <dbReference type="NCBI Taxonomy" id="1220600"/>
    <lineage>
        <taxon>Bacteria</taxon>
        <taxon>Pseudomonadati</taxon>
        <taxon>Pseudomonadota</taxon>
        <taxon>Alphaproteobacteria</taxon>
        <taxon>Rhodospirillales</taxon>
        <taxon>Rhodospirillaceae</taxon>
        <taxon>Phaeovibrio</taxon>
    </lineage>
</organism>
<evidence type="ECO:0000256" key="2">
    <source>
        <dbReference type="PROSITE-ProRule" id="PRU00339"/>
    </source>
</evidence>
<dbReference type="PANTHER" id="PTHR12788:SF10">
    <property type="entry name" value="PROTEIN-TYROSINE SULFOTRANSFERASE"/>
    <property type="match status" value="1"/>
</dbReference>
<evidence type="ECO:0000313" key="3">
    <source>
        <dbReference type="EMBL" id="MBE1237664.1"/>
    </source>
</evidence>
<dbReference type="AlphaFoldDB" id="A0A8J6YWD1"/>
<dbReference type="PANTHER" id="PTHR12788">
    <property type="entry name" value="PROTEIN-TYROSINE SULFOTRANSFERASE 2"/>
    <property type="match status" value="1"/>
</dbReference>
<accession>A0A8J6YWD1</accession>
<reference evidence="3" key="1">
    <citation type="submission" date="2020-10" db="EMBL/GenBank/DDBJ databases">
        <title>Genome sequence of the unusual species of purple photosynthetic bacteria, Phaeovibrio sulfidiphilus DSM 23193, type strain.</title>
        <authorList>
            <person name="Kyndt J.A."/>
            <person name="Meyer T.E."/>
        </authorList>
    </citation>
    <scope>NUCLEOTIDE SEQUENCE</scope>
    <source>
        <strain evidence="3">DSM 23193</strain>
    </source>
</reference>
<dbReference type="Pfam" id="PF13469">
    <property type="entry name" value="Sulfotransfer_3"/>
    <property type="match status" value="1"/>
</dbReference>
<dbReference type="PROSITE" id="PS50005">
    <property type="entry name" value="TPR"/>
    <property type="match status" value="2"/>
</dbReference>
<gene>
    <name evidence="3" type="ORF">IHV25_08385</name>
</gene>
<feature type="repeat" description="TPR" evidence="2">
    <location>
        <begin position="133"/>
        <end position="166"/>
    </location>
</feature>
<dbReference type="InterPro" id="IPR011990">
    <property type="entry name" value="TPR-like_helical_dom_sf"/>
</dbReference>
<comment type="caution">
    <text evidence="3">The sequence shown here is derived from an EMBL/GenBank/DDBJ whole genome shotgun (WGS) entry which is preliminary data.</text>
</comment>
<sequence>MAQARAAQASGAGARAWQAWQAVLAEDPQSLEARVCLAELALARREVPLARDLALQVRGAEPDNPRAALVLAQCALAANRPREALAEVDGILARRSGDARALAFRASLRLGAGDLSGAVQDLRAALRSRKDDPSLHLQLGIALARSGLYDEALPHFKRACQLAPEDPGVHLNQAQAFLDAGQPQRSLAASARAVALAPGLAGAHVLQALAFDRLENFGDARLAWERALNASPDVPSILNDAGTFLHYDNDPQAALPLVRRALELAPDHLAFRENLVAQLMADNRLDEAEQETRDWLRQAPDSVAAVRTLGDLLVRRGEFRDARTRLSEALERHPHDDTLAVAYSATSRFSEADATADAILERARQAFPELDGTPAEPAATADLAYAAGKILDDRGEFERAFSAYRIANTLRGQDNPFDFKAFESRSERVREVFTPKLFERLRDIGSDSETPVFVVGLPRSGTTLVEQIIASHPDAAGAGELSHFTRFENSLTWRVSGGRDPYPDCVGALNAGTVEAFARSVLATMDRVSGGAKRVVDKLPHNALRLGLVHAVFPKARIVCLRRSLPDTCLSIYFQNFTHGHGYRHDLEVLGRYAVRFRAMMDHWREALPVPVFDLDYAALVADPEPNVRALLDYLGLEWDPQVLSFHTRRDGQVATASRWQVRQPINTRSVERWRRYGSALDPLLNVLEKEGIPL</sequence>
<name>A0A8J6YWD1_9PROT</name>
<keyword evidence="1" id="KW-0808">Transferase</keyword>
<dbReference type="Gene3D" id="3.40.50.300">
    <property type="entry name" value="P-loop containing nucleotide triphosphate hydrolases"/>
    <property type="match status" value="1"/>
</dbReference>
<feature type="repeat" description="TPR" evidence="2">
    <location>
        <begin position="303"/>
        <end position="336"/>
    </location>
</feature>
<dbReference type="InterPro" id="IPR026634">
    <property type="entry name" value="TPST-like"/>
</dbReference>
<dbReference type="Proteomes" id="UP000631034">
    <property type="component" value="Unassembled WGS sequence"/>
</dbReference>
<protein>
    <submittedName>
        <fullName evidence="3">Sulfotransferase</fullName>
    </submittedName>
</protein>
<dbReference type="Gene3D" id="1.25.40.10">
    <property type="entry name" value="Tetratricopeptide repeat domain"/>
    <property type="match status" value="2"/>
</dbReference>
<proteinExistence type="predicted"/>
<dbReference type="EMBL" id="JACZHT010000006">
    <property type="protein sequence ID" value="MBE1237664.1"/>
    <property type="molecule type" value="Genomic_DNA"/>
</dbReference>
<dbReference type="InterPro" id="IPR019734">
    <property type="entry name" value="TPR_rpt"/>
</dbReference>
<evidence type="ECO:0000313" key="4">
    <source>
        <dbReference type="Proteomes" id="UP000631034"/>
    </source>
</evidence>
<keyword evidence="2" id="KW-0802">TPR repeat</keyword>
<evidence type="ECO:0000256" key="1">
    <source>
        <dbReference type="ARBA" id="ARBA00022679"/>
    </source>
</evidence>